<dbReference type="SUPFAM" id="SSF57535">
    <property type="entry name" value="Complement control module/SCR domain"/>
    <property type="match status" value="4"/>
</dbReference>
<protein>
    <submittedName>
        <fullName evidence="7">Sushi, von Willebrand factor type A, EGF and pentraxin domain-containing protein 1</fullName>
    </submittedName>
</protein>
<evidence type="ECO:0000313" key="8">
    <source>
        <dbReference type="Proteomes" id="UP000886998"/>
    </source>
</evidence>
<feature type="domain" description="Sushi" evidence="6">
    <location>
        <begin position="92"/>
        <end position="150"/>
    </location>
</feature>
<evidence type="ECO:0000256" key="2">
    <source>
        <dbReference type="ARBA" id="ARBA00022737"/>
    </source>
</evidence>
<feature type="domain" description="Sushi" evidence="6">
    <location>
        <begin position="151"/>
        <end position="213"/>
    </location>
</feature>
<dbReference type="InterPro" id="IPR050350">
    <property type="entry name" value="Compl-Cell_Adhes-Reg"/>
</dbReference>
<organism evidence="7 8">
    <name type="scientific">Trichonephila inaurata madagascariensis</name>
    <dbReference type="NCBI Taxonomy" id="2747483"/>
    <lineage>
        <taxon>Eukaryota</taxon>
        <taxon>Metazoa</taxon>
        <taxon>Ecdysozoa</taxon>
        <taxon>Arthropoda</taxon>
        <taxon>Chelicerata</taxon>
        <taxon>Arachnida</taxon>
        <taxon>Araneae</taxon>
        <taxon>Araneomorphae</taxon>
        <taxon>Entelegynae</taxon>
        <taxon>Araneoidea</taxon>
        <taxon>Nephilidae</taxon>
        <taxon>Trichonephila</taxon>
        <taxon>Trichonephila inaurata</taxon>
    </lineage>
</organism>
<name>A0A8X7C6K9_9ARAC</name>
<keyword evidence="1 5" id="KW-0768">Sushi</keyword>
<evidence type="ECO:0000259" key="6">
    <source>
        <dbReference type="PROSITE" id="PS50923"/>
    </source>
</evidence>
<dbReference type="EMBL" id="BMAV01010363">
    <property type="protein sequence ID" value="GFY55397.1"/>
    <property type="molecule type" value="Genomic_DNA"/>
</dbReference>
<evidence type="ECO:0000256" key="1">
    <source>
        <dbReference type="ARBA" id="ARBA00022659"/>
    </source>
</evidence>
<reference evidence="7" key="1">
    <citation type="submission" date="2020-08" db="EMBL/GenBank/DDBJ databases">
        <title>Multicomponent nature underlies the extraordinary mechanical properties of spider dragline silk.</title>
        <authorList>
            <person name="Kono N."/>
            <person name="Nakamura H."/>
            <person name="Mori M."/>
            <person name="Yoshida Y."/>
            <person name="Ohtoshi R."/>
            <person name="Malay A.D."/>
            <person name="Moran D.A.P."/>
            <person name="Tomita M."/>
            <person name="Numata K."/>
            <person name="Arakawa K."/>
        </authorList>
    </citation>
    <scope>NUCLEOTIDE SEQUENCE</scope>
</reference>
<gene>
    <name evidence="7" type="primary">Svep1_25</name>
    <name evidence="7" type="ORF">TNIN_62981</name>
</gene>
<sequence>MGKCFVRCRIGYVIEGINYTICQNNGKWGAFPACQKISCPVLDFSYTPWKGECVGNFYEDTCFLSCKEGGELLGRTKVTCELRGEWSVFPHCTCPVPNSSNNLVFKNNCTAKNPDEYCYVECRNHWKLIGDDAVLCQKNRKWSFMPKCIPKICPSPNIPVYLEIKENCSSIKIGEYCEVSCKHGGQVIGTSNEKNLLRCLENLEWSSPPDCSCPHPNVTRLFVEDEDCSFKLVGEFCKLRCKSKSLFEQLRCTEKREWTPVPLDNCPLTLCDDPVLPPYLSGECGPRKIGQTCDLGCKTGAKIYNWYTYIQCLIGARWSAIPDCTCPPLKVTNNFEMLQDCSEKSLYSDCKIKCKSTNRNVTLNCGENRNWPPLPDCPSDGCDVPLLPAYLTGKCGPKKVGERCTFDCRTRGKIVGYNYIQF</sequence>
<proteinExistence type="predicted"/>
<comment type="caution">
    <text evidence="7">The sequence shown here is derived from an EMBL/GenBank/DDBJ whole genome shotgun (WGS) entry which is preliminary data.</text>
</comment>
<dbReference type="CDD" id="cd00033">
    <property type="entry name" value="CCP"/>
    <property type="match status" value="1"/>
</dbReference>
<dbReference type="PANTHER" id="PTHR19325:SF560">
    <property type="entry name" value="SUSHI, VON WILLEBRAND FACTOR TYPE A, EGF AND PENTRAXIN DOMAIN-CONTAINING PROTEIN 1"/>
    <property type="match status" value="1"/>
</dbReference>
<keyword evidence="2" id="KW-0677">Repeat</keyword>
<accession>A0A8X7C6K9</accession>
<evidence type="ECO:0000256" key="4">
    <source>
        <dbReference type="ARBA" id="ARBA00023180"/>
    </source>
</evidence>
<dbReference type="PANTHER" id="PTHR19325">
    <property type="entry name" value="COMPLEMENT COMPONENT-RELATED SUSHI DOMAIN-CONTAINING"/>
    <property type="match status" value="1"/>
</dbReference>
<keyword evidence="4" id="KW-0325">Glycoprotein</keyword>
<dbReference type="Gene3D" id="2.10.70.10">
    <property type="entry name" value="Complement Module, domain 1"/>
    <property type="match status" value="4"/>
</dbReference>
<dbReference type="InterPro" id="IPR000436">
    <property type="entry name" value="Sushi_SCR_CCP_dom"/>
</dbReference>
<feature type="domain" description="Sushi" evidence="6">
    <location>
        <begin position="1"/>
        <end position="36"/>
    </location>
</feature>
<keyword evidence="3" id="KW-1015">Disulfide bond</keyword>
<evidence type="ECO:0000256" key="5">
    <source>
        <dbReference type="PROSITE-ProRule" id="PRU00302"/>
    </source>
</evidence>
<dbReference type="OrthoDB" id="6437237at2759"/>
<evidence type="ECO:0000256" key="3">
    <source>
        <dbReference type="ARBA" id="ARBA00023157"/>
    </source>
</evidence>
<comment type="caution">
    <text evidence="5">Lacks conserved residue(s) required for the propagation of feature annotation.</text>
</comment>
<dbReference type="PROSITE" id="PS50923">
    <property type="entry name" value="SUSHI"/>
    <property type="match status" value="3"/>
</dbReference>
<dbReference type="SMART" id="SM00032">
    <property type="entry name" value="CCP"/>
    <property type="match status" value="5"/>
</dbReference>
<dbReference type="InterPro" id="IPR035976">
    <property type="entry name" value="Sushi/SCR/CCP_sf"/>
</dbReference>
<dbReference type="Pfam" id="PF00084">
    <property type="entry name" value="Sushi"/>
    <property type="match status" value="4"/>
</dbReference>
<dbReference type="AlphaFoldDB" id="A0A8X7C6K9"/>
<dbReference type="Proteomes" id="UP000886998">
    <property type="component" value="Unassembled WGS sequence"/>
</dbReference>
<keyword evidence="8" id="KW-1185">Reference proteome</keyword>
<evidence type="ECO:0000313" key="7">
    <source>
        <dbReference type="EMBL" id="GFY55397.1"/>
    </source>
</evidence>